<proteinExistence type="predicted"/>
<dbReference type="AlphaFoldDB" id="A0A2Z3YNN5"/>
<dbReference type="Proteomes" id="UP000247696">
    <property type="component" value="Chromosome"/>
</dbReference>
<evidence type="ECO:0000256" key="1">
    <source>
        <dbReference type="SAM" id="MobiDB-lite"/>
    </source>
</evidence>
<dbReference type="KEGG" id="cpre:Csp1_13800"/>
<dbReference type="RefSeq" id="WP_110482508.1">
    <property type="nucleotide sequence ID" value="NZ_CP024988.1"/>
</dbReference>
<evidence type="ECO:0000259" key="3">
    <source>
        <dbReference type="Pfam" id="PF20171"/>
    </source>
</evidence>
<evidence type="ECO:0008006" key="6">
    <source>
        <dbReference type="Google" id="ProtNLM"/>
    </source>
</evidence>
<accession>A0A2Z3YNN5</accession>
<dbReference type="OrthoDB" id="128564at2"/>
<dbReference type="EMBL" id="CP024988">
    <property type="protein sequence ID" value="AWT26172.1"/>
    <property type="molecule type" value="Genomic_DNA"/>
</dbReference>
<dbReference type="InterPro" id="IPR004555">
    <property type="entry name" value="G6PDH_assembly_OpcA"/>
</dbReference>
<feature type="domain" description="Glucose-6-phosphate dehydrogenase assembly protein OpcA N-terminal" evidence="2">
    <location>
        <begin position="94"/>
        <end position="191"/>
    </location>
</feature>
<gene>
    <name evidence="4" type="ORF">Csp1_13800</name>
</gene>
<dbReference type="Pfam" id="PF20171">
    <property type="entry name" value="OpcA_G6PD_C"/>
    <property type="match status" value="1"/>
</dbReference>
<evidence type="ECO:0000313" key="5">
    <source>
        <dbReference type="Proteomes" id="UP000247696"/>
    </source>
</evidence>
<feature type="compositionally biased region" description="Low complexity" evidence="1">
    <location>
        <begin position="24"/>
        <end position="36"/>
    </location>
</feature>
<name>A0A2Z3YNN5_9CORY</name>
<reference evidence="5" key="1">
    <citation type="submission" date="2017-11" db="EMBL/GenBank/DDBJ databases">
        <title>Otitis media/interna in a cat caused by the recently described species Corynebacterium provencense.</title>
        <authorList>
            <person name="Kittl S."/>
            <person name="Brodard I."/>
            <person name="Rychener L."/>
            <person name="Jores J."/>
            <person name="Roosje P."/>
            <person name="Gobeli Brawand S."/>
        </authorList>
    </citation>
    <scope>NUCLEOTIDE SEQUENCE [LARGE SCALE GENOMIC DNA]</scope>
    <source>
        <strain evidence="5">17KM38</strain>
    </source>
</reference>
<protein>
    <recommendedName>
        <fullName evidence="6">Glucose-6-phosphate dehydrogenase assembly protein OpcA</fullName>
    </recommendedName>
</protein>
<sequence length="376" mass="39903">MTGHATEDISGTAGTPAPPRDAAKTPPTADPVAAPADEVRTDGGVNLGRTSTHRIEKTLRALREQRGEVATGRVLTLIVSVRSEEDLPSVVRGANEAAREHPARVIVVVHDRTTDEVFLDAELYVGGDAGAAEVILMRLHGELADHADAVVTPLLLPDTPVVVWWPFTSPRNPAGDALGTLATRRITDSFSDAAAGKGTKAIFRRRIGYSPGDSDLVWSRVTPWRGLLSSAMDQRSGETVTAVEITGPAEDPAVDIAAGWLADRLDAPVTRLSGSAPAVPLDADGFPTAPVERVVLHFDADDLVMEVVDHRTVRILNGGTENLVTLHRRTLGECLAEELRHLEPDTAFGDALHGLPRVTVTADGPGHAPSVQESAR</sequence>
<feature type="domain" description="Glucose-6-phosphate dehydrogenase assembly protein OpcA C-terminal" evidence="3">
    <location>
        <begin position="211"/>
        <end position="352"/>
    </location>
</feature>
<keyword evidence="5" id="KW-1185">Reference proteome</keyword>
<dbReference type="InterPro" id="IPR046801">
    <property type="entry name" value="OpcA_G6PD_N"/>
</dbReference>
<dbReference type="Pfam" id="PF10128">
    <property type="entry name" value="OpcA_G6PD_assem"/>
    <property type="match status" value="1"/>
</dbReference>
<organism evidence="4 5">
    <name type="scientific">Corynebacterium provencense</name>
    <dbReference type="NCBI Taxonomy" id="1737425"/>
    <lineage>
        <taxon>Bacteria</taxon>
        <taxon>Bacillati</taxon>
        <taxon>Actinomycetota</taxon>
        <taxon>Actinomycetes</taxon>
        <taxon>Mycobacteriales</taxon>
        <taxon>Corynebacteriaceae</taxon>
        <taxon>Corynebacterium</taxon>
    </lineage>
</organism>
<dbReference type="InterPro" id="IPR046802">
    <property type="entry name" value="OpcA_G6PD_C"/>
</dbReference>
<dbReference type="STRING" id="1737425.GCA_900049755_02019"/>
<dbReference type="PANTHER" id="PTHR38658:SF1">
    <property type="entry name" value="OXPP CYCLE PROTEIN OPCA-RELATED"/>
    <property type="match status" value="1"/>
</dbReference>
<evidence type="ECO:0000313" key="4">
    <source>
        <dbReference type="EMBL" id="AWT26172.1"/>
    </source>
</evidence>
<evidence type="ECO:0000259" key="2">
    <source>
        <dbReference type="Pfam" id="PF10128"/>
    </source>
</evidence>
<dbReference type="PANTHER" id="PTHR38658">
    <property type="entry name" value="OXPP CYCLE PROTEIN OPCA-RELATED"/>
    <property type="match status" value="1"/>
</dbReference>
<feature type="region of interest" description="Disordered" evidence="1">
    <location>
        <begin position="1"/>
        <end position="52"/>
    </location>
</feature>